<evidence type="ECO:0000256" key="1">
    <source>
        <dbReference type="SAM" id="MobiDB-lite"/>
    </source>
</evidence>
<dbReference type="PANTHER" id="PTHR12820">
    <property type="entry name" value="VACUOLAR SORTING PROTEIN 53"/>
    <property type="match status" value="1"/>
</dbReference>
<feature type="region of interest" description="Disordered" evidence="1">
    <location>
        <begin position="738"/>
        <end position="764"/>
    </location>
</feature>
<keyword evidence="4" id="KW-1185">Reference proteome</keyword>
<evidence type="ECO:0000259" key="2">
    <source>
        <dbReference type="Pfam" id="PF04100"/>
    </source>
</evidence>
<evidence type="ECO:0000313" key="3">
    <source>
        <dbReference type="EMBL" id="KAJ4460528.1"/>
    </source>
</evidence>
<comment type="caution">
    <text evidence="3">The sequence shown here is derived from an EMBL/GenBank/DDBJ whole genome shotgun (WGS) entry which is preliminary data.</text>
</comment>
<dbReference type="InterPro" id="IPR007234">
    <property type="entry name" value="Vps53_N"/>
</dbReference>
<feature type="compositionally biased region" description="Pro residues" evidence="1">
    <location>
        <begin position="739"/>
        <end position="749"/>
    </location>
</feature>
<evidence type="ECO:0000313" key="4">
    <source>
        <dbReference type="Proteomes" id="UP001141327"/>
    </source>
</evidence>
<feature type="region of interest" description="Disordered" evidence="1">
    <location>
        <begin position="453"/>
        <end position="482"/>
    </location>
</feature>
<dbReference type="InterPro" id="IPR039766">
    <property type="entry name" value="Vps53"/>
</dbReference>
<name>A0ABQ8UMX6_9EUKA</name>
<accession>A0ABQ8UMX6</accession>
<feature type="domain" description="Vps53 N-terminal" evidence="2">
    <location>
        <begin position="37"/>
        <end position="380"/>
    </location>
</feature>
<gene>
    <name evidence="3" type="ORF">PAPYR_3146</name>
</gene>
<proteinExistence type="predicted"/>
<dbReference type="Pfam" id="PF04100">
    <property type="entry name" value="Vps53_N"/>
    <property type="match status" value="1"/>
</dbReference>
<sequence length="764" mass="85008">MEDLKKDGTDEDEYKMEGLTVATSLDGVADALSSSTFNPINFINMIFPTEQSLSQIDTVIQRVQLRKKQTDDEMFAAVRAQATAGSRGKVELESAKSAISQLFVKIQEIKKKATQSEINIQEICSEIRQLDHCKHNLTHTITALRRLQMLVTGVEQLSAMSENRQYPECAARLEAVIQLAEYFAAFRVPRVLAIKERLAGLRVALERTILEEFDRFCSHEQAPSEPQVQQMAGAAQCIEALGPECSWYAERVLLPYRSEFAPGREMGRLNRTEQRFAWLKNCVRSTEDRFGAIFPAGWCMAAHVAWEFCTLTNMEELRTERAESAQAARAKWRRIKRMQEREERRQKREGAISKVFVPYLSHFVSREEERLVKLVEQFGREPPVVLDDVEARTRVLESSATLFMAIKSALKRCQLLTDGQPLVDLGSAFLRALGAYADMLMGRLPRAVQNPAATPTRCASARPRRRCSATWSTPPPTASTGRRRWALQTAAQLVATIKRSLQEPLRESLTADPVQDRFTAIALGARGSPHAIPTHARSLLSTTRVTTAGVRGVVLLVQGKTDPILAGIPKIKWDAIESVGDETPFVGQLRATIAPALTPASRFLAPLYWKSFLDKFAGGFVGRYAVAVQKCRKFSFPGANQLHVDTQSVEALLLELPRALNNSATRSYTTIVQRGLGRVKATLKVITSPTEAMARTFRALFGGPEGFPCSVAPSGEGFFKSDRDLLAHILEMKARIDRIPPPVPAPRPSLPAESQPLGRRTRSP</sequence>
<dbReference type="EMBL" id="JAPMOS010000012">
    <property type="protein sequence ID" value="KAJ4460528.1"/>
    <property type="molecule type" value="Genomic_DNA"/>
</dbReference>
<dbReference type="PANTHER" id="PTHR12820:SF0">
    <property type="entry name" value="VACUOLAR PROTEIN SORTING-ASSOCIATED PROTEIN 53 HOMOLOG"/>
    <property type="match status" value="1"/>
</dbReference>
<reference evidence="3" key="1">
    <citation type="journal article" date="2022" name="bioRxiv">
        <title>Genomics of Preaxostyla Flagellates Illuminates Evolutionary Transitions and the Path Towards Mitochondrial Loss.</title>
        <authorList>
            <person name="Novak L.V.F."/>
            <person name="Treitli S.C."/>
            <person name="Pyrih J."/>
            <person name="Halakuc P."/>
            <person name="Pipaliya S.V."/>
            <person name="Vacek V."/>
            <person name="Brzon O."/>
            <person name="Soukal P."/>
            <person name="Eme L."/>
            <person name="Dacks J.B."/>
            <person name="Karnkowska A."/>
            <person name="Elias M."/>
            <person name="Hampl V."/>
        </authorList>
    </citation>
    <scope>NUCLEOTIDE SEQUENCE</scope>
    <source>
        <strain evidence="3">RCP-MX</strain>
    </source>
</reference>
<protein>
    <submittedName>
        <fullName evidence="3">Vps53</fullName>
    </submittedName>
</protein>
<dbReference type="Proteomes" id="UP001141327">
    <property type="component" value="Unassembled WGS sequence"/>
</dbReference>
<organism evidence="3 4">
    <name type="scientific">Paratrimastix pyriformis</name>
    <dbReference type="NCBI Taxonomy" id="342808"/>
    <lineage>
        <taxon>Eukaryota</taxon>
        <taxon>Metamonada</taxon>
        <taxon>Preaxostyla</taxon>
        <taxon>Paratrimastigidae</taxon>
        <taxon>Paratrimastix</taxon>
    </lineage>
</organism>